<evidence type="ECO:0000259" key="1">
    <source>
        <dbReference type="SMART" id="SM00220"/>
    </source>
</evidence>
<dbReference type="GO" id="GO:0005524">
    <property type="term" value="F:ATP binding"/>
    <property type="evidence" value="ECO:0007669"/>
    <property type="project" value="InterPro"/>
</dbReference>
<evidence type="ECO:0000313" key="2">
    <source>
        <dbReference type="EMBL" id="KAJ4337848.1"/>
    </source>
</evidence>
<reference evidence="2" key="1">
    <citation type="submission" date="2022-10" db="EMBL/GenBank/DDBJ databases">
        <title>Tapping the CABI collections for fungal endophytes: first genome assemblies for Collariella, Neodidymelliopsis, Ascochyta clinopodiicola, Didymella pomorum, Didymosphaeria variabile, Neocosmospora piperis and Neocucurbitaria cava.</title>
        <authorList>
            <person name="Hill R."/>
        </authorList>
    </citation>
    <scope>NUCLEOTIDE SEQUENCE</scope>
    <source>
        <strain evidence="2">IMI 360193</strain>
    </source>
</reference>
<evidence type="ECO:0000313" key="3">
    <source>
        <dbReference type="Proteomes" id="UP001140562"/>
    </source>
</evidence>
<proteinExistence type="predicted"/>
<dbReference type="GO" id="GO:0004672">
    <property type="term" value="F:protein kinase activity"/>
    <property type="evidence" value="ECO:0007669"/>
    <property type="project" value="InterPro"/>
</dbReference>
<dbReference type="Proteomes" id="UP001140562">
    <property type="component" value="Unassembled WGS sequence"/>
</dbReference>
<keyword evidence="3" id="KW-1185">Reference proteome</keyword>
<dbReference type="OrthoDB" id="310217at2759"/>
<dbReference type="SMART" id="SM00220">
    <property type="entry name" value="S_TKc"/>
    <property type="match status" value="1"/>
</dbReference>
<sequence length="472" mass="53531">MARAYPDHRLRPENFELSAEEKEAVETLEPPDAALLKYFLIGSKIQYDLERPGTFYSNEEDRRVAVKIVGDNDKERLKNDIDFEAKPHQRLSKLGCANIVEFYGSSFRDREVTPHLGYIYMEYAPFGDLHTLVGKLETGKIKKMPEPPDIKLANIVLGAADEVCYPAYKTAKMIDFGQVFRDHCVVDGMVKHKYTCGTGSIGPPVSPTWAPKDLARMLTLYRNNRIHLSGYEHIPIGIHSEIYNVGLVMCSLTQGADRERLTPTNPRFPPDYDACYSARLEGLITECLQDDPGRRPTLPMLLAQIGAGLKTWEKIYGSANKLEDDLPEFMRLDAWKEEEHPIGSEAPEEWGGPRKDHRGQHLEAEEKIAVPSDTLFHESAGSKKRKAKALEQTREKVAAWMLTLPTDIKRPKKKLRTGSHSTIAWSESSTGTLVDPPPLRDMYILHWYKGDAMFKSDSSSDDDEKFGFVFRR</sequence>
<protein>
    <recommendedName>
        <fullName evidence="1">Protein kinase domain-containing protein</fullName>
    </recommendedName>
</protein>
<dbReference type="InterPro" id="IPR000719">
    <property type="entry name" value="Prot_kinase_dom"/>
</dbReference>
<dbReference type="EMBL" id="JAPEUV010000035">
    <property type="protein sequence ID" value="KAJ4337848.1"/>
    <property type="molecule type" value="Genomic_DNA"/>
</dbReference>
<dbReference type="AlphaFoldDB" id="A0A9W8X0K7"/>
<dbReference type="Gene3D" id="1.10.510.10">
    <property type="entry name" value="Transferase(Phosphotransferase) domain 1"/>
    <property type="match status" value="2"/>
</dbReference>
<name>A0A9W8X0K7_9PLEO</name>
<organism evidence="2 3">
    <name type="scientific">Didymella glomerata</name>
    <dbReference type="NCBI Taxonomy" id="749621"/>
    <lineage>
        <taxon>Eukaryota</taxon>
        <taxon>Fungi</taxon>
        <taxon>Dikarya</taxon>
        <taxon>Ascomycota</taxon>
        <taxon>Pezizomycotina</taxon>
        <taxon>Dothideomycetes</taxon>
        <taxon>Pleosporomycetidae</taxon>
        <taxon>Pleosporales</taxon>
        <taxon>Pleosporineae</taxon>
        <taxon>Didymellaceae</taxon>
        <taxon>Didymella</taxon>
    </lineage>
</organism>
<dbReference type="InterPro" id="IPR011009">
    <property type="entry name" value="Kinase-like_dom_sf"/>
</dbReference>
<dbReference type="SUPFAM" id="SSF56112">
    <property type="entry name" value="Protein kinase-like (PK-like)"/>
    <property type="match status" value="1"/>
</dbReference>
<feature type="domain" description="Protein kinase" evidence="1">
    <location>
        <begin position="47"/>
        <end position="305"/>
    </location>
</feature>
<gene>
    <name evidence="2" type="ORF">N0V87_004404</name>
</gene>
<comment type="caution">
    <text evidence="2">The sequence shown here is derived from an EMBL/GenBank/DDBJ whole genome shotgun (WGS) entry which is preliminary data.</text>
</comment>
<accession>A0A9W8X0K7</accession>